<gene>
    <name evidence="2" type="ORF">Pmani_033645</name>
</gene>
<sequence length="146" mass="16408">MDSLRTTEDQAKPGKPSRVLTTGLPHYSCGVSGSPCGPHLSPTTPRPHTHHCPPSRSHPRHRQHYFLPFNQHPGGLMSLLVENITTERLVEEPCTEWDFDNTTFISTVTSEFQLVCDKQYLRATYHGMYMFGTLAGSCFNGYLADK</sequence>
<comment type="caution">
    <text evidence="2">The sequence shown here is derived from an EMBL/GenBank/DDBJ whole genome shotgun (WGS) entry which is preliminary data.</text>
</comment>
<dbReference type="AlphaFoldDB" id="A0AAE1TSF1"/>
<feature type="compositionally biased region" description="Basic residues" evidence="1">
    <location>
        <begin position="47"/>
        <end position="59"/>
    </location>
</feature>
<protein>
    <submittedName>
        <fullName evidence="2">Uncharacterized protein</fullName>
    </submittedName>
</protein>
<evidence type="ECO:0000256" key="1">
    <source>
        <dbReference type="SAM" id="MobiDB-lite"/>
    </source>
</evidence>
<feature type="compositionally biased region" description="Basic and acidic residues" evidence="1">
    <location>
        <begin position="1"/>
        <end position="12"/>
    </location>
</feature>
<feature type="region of interest" description="Disordered" evidence="1">
    <location>
        <begin position="1"/>
        <end position="22"/>
    </location>
</feature>
<organism evidence="2 3">
    <name type="scientific">Petrolisthes manimaculis</name>
    <dbReference type="NCBI Taxonomy" id="1843537"/>
    <lineage>
        <taxon>Eukaryota</taxon>
        <taxon>Metazoa</taxon>
        <taxon>Ecdysozoa</taxon>
        <taxon>Arthropoda</taxon>
        <taxon>Crustacea</taxon>
        <taxon>Multicrustacea</taxon>
        <taxon>Malacostraca</taxon>
        <taxon>Eumalacostraca</taxon>
        <taxon>Eucarida</taxon>
        <taxon>Decapoda</taxon>
        <taxon>Pleocyemata</taxon>
        <taxon>Anomura</taxon>
        <taxon>Galatheoidea</taxon>
        <taxon>Porcellanidae</taxon>
        <taxon>Petrolisthes</taxon>
    </lineage>
</organism>
<accession>A0AAE1TSF1</accession>
<evidence type="ECO:0000313" key="3">
    <source>
        <dbReference type="Proteomes" id="UP001292094"/>
    </source>
</evidence>
<dbReference type="Proteomes" id="UP001292094">
    <property type="component" value="Unassembled WGS sequence"/>
</dbReference>
<reference evidence="2" key="1">
    <citation type="submission" date="2023-11" db="EMBL/GenBank/DDBJ databases">
        <title>Genome assemblies of two species of porcelain crab, Petrolisthes cinctipes and Petrolisthes manimaculis (Anomura: Porcellanidae).</title>
        <authorList>
            <person name="Angst P."/>
        </authorList>
    </citation>
    <scope>NUCLEOTIDE SEQUENCE</scope>
    <source>
        <strain evidence="2">PB745_02</strain>
        <tissue evidence="2">Gill</tissue>
    </source>
</reference>
<dbReference type="EMBL" id="JAWZYT010004488">
    <property type="protein sequence ID" value="KAK4293674.1"/>
    <property type="molecule type" value="Genomic_DNA"/>
</dbReference>
<evidence type="ECO:0000313" key="2">
    <source>
        <dbReference type="EMBL" id="KAK4293674.1"/>
    </source>
</evidence>
<proteinExistence type="predicted"/>
<name>A0AAE1TSF1_9EUCA</name>
<feature type="region of interest" description="Disordered" evidence="1">
    <location>
        <begin position="38"/>
        <end position="59"/>
    </location>
</feature>
<keyword evidence="3" id="KW-1185">Reference proteome</keyword>